<organism evidence="1 2">
    <name type="scientific">Salix suchowensis</name>
    <dbReference type="NCBI Taxonomy" id="1278906"/>
    <lineage>
        <taxon>Eukaryota</taxon>
        <taxon>Viridiplantae</taxon>
        <taxon>Streptophyta</taxon>
        <taxon>Embryophyta</taxon>
        <taxon>Tracheophyta</taxon>
        <taxon>Spermatophyta</taxon>
        <taxon>Magnoliopsida</taxon>
        <taxon>eudicotyledons</taxon>
        <taxon>Gunneridae</taxon>
        <taxon>Pentapetalae</taxon>
        <taxon>rosids</taxon>
        <taxon>fabids</taxon>
        <taxon>Malpighiales</taxon>
        <taxon>Salicaceae</taxon>
        <taxon>Saliceae</taxon>
        <taxon>Salix</taxon>
    </lineage>
</organism>
<reference evidence="1" key="2">
    <citation type="journal article" date="2023" name="Int. J. Mol. Sci.">
        <title>De Novo Assembly and Annotation of 11 Diverse Shrub Willow (Salix) Genomes Reveals Novel Gene Organization in Sex-Linked Regions.</title>
        <authorList>
            <person name="Hyden B."/>
            <person name="Feng K."/>
            <person name="Yates T.B."/>
            <person name="Jawdy S."/>
            <person name="Cereghino C."/>
            <person name="Smart L.B."/>
            <person name="Muchero W."/>
        </authorList>
    </citation>
    <scope>NUCLEOTIDE SEQUENCE</scope>
    <source>
        <tissue evidence="1">Shoot tip</tissue>
    </source>
</reference>
<sequence>MTNRPFQDSTYQTKPKNKLKNCSTILFETIFDLL</sequence>
<name>A0ABQ8ZMB8_9ROSI</name>
<accession>A0ABQ8ZMB8</accession>
<dbReference type="Proteomes" id="UP001141253">
    <property type="component" value="Chromosome 16"/>
</dbReference>
<keyword evidence="2" id="KW-1185">Reference proteome</keyword>
<protein>
    <recommendedName>
        <fullName evidence="3">Photosystem II protein L</fullName>
    </recommendedName>
</protein>
<evidence type="ECO:0000313" key="2">
    <source>
        <dbReference type="Proteomes" id="UP001141253"/>
    </source>
</evidence>
<comment type="caution">
    <text evidence="1">The sequence shown here is derived from an EMBL/GenBank/DDBJ whole genome shotgun (WGS) entry which is preliminary data.</text>
</comment>
<proteinExistence type="predicted"/>
<dbReference type="EMBL" id="JAPFFI010000027">
    <property type="protein sequence ID" value="KAJ6302899.1"/>
    <property type="molecule type" value="Genomic_DNA"/>
</dbReference>
<gene>
    <name evidence="1" type="ORF">OIU77_016897</name>
</gene>
<evidence type="ECO:0000313" key="1">
    <source>
        <dbReference type="EMBL" id="KAJ6302899.1"/>
    </source>
</evidence>
<reference evidence="1" key="1">
    <citation type="submission" date="2022-10" db="EMBL/GenBank/DDBJ databases">
        <authorList>
            <person name="Hyden B.L."/>
            <person name="Feng K."/>
            <person name="Yates T."/>
            <person name="Jawdy S."/>
            <person name="Smart L.B."/>
            <person name="Muchero W."/>
        </authorList>
    </citation>
    <scope>NUCLEOTIDE SEQUENCE</scope>
    <source>
        <tissue evidence="1">Shoot tip</tissue>
    </source>
</reference>
<evidence type="ECO:0008006" key="3">
    <source>
        <dbReference type="Google" id="ProtNLM"/>
    </source>
</evidence>